<sequence>MTLATKVRQYLQSKRYLVLFDDAWEEKFCDEVEHALPNNDKGGRIIITTRTMHFAEYFKGSFLVHVYKLQHLPPNKAWELFCKKAFRFEPYEQCPGFQKLILLDLTRLSRLKSVSIDKGALVGLEHFRFKDNPQMKVVPQDLKDLENLQFLGFADMPTELVESIDPAKGGKQYSTIHHIPLVLIRQHVGPGFND</sequence>
<dbReference type="GO" id="GO:0006952">
    <property type="term" value="P:defense response"/>
    <property type="evidence" value="ECO:0007669"/>
    <property type="project" value="UniProtKB-KW"/>
</dbReference>
<accession>A0A0B2R2D1</accession>
<proteinExistence type="predicted"/>
<dbReference type="Pfam" id="PF00931">
    <property type="entry name" value="NB-ARC"/>
    <property type="match status" value="1"/>
</dbReference>
<dbReference type="GO" id="GO:0043531">
    <property type="term" value="F:ADP binding"/>
    <property type="evidence" value="ECO:0007669"/>
    <property type="project" value="InterPro"/>
</dbReference>
<evidence type="ECO:0000313" key="3">
    <source>
        <dbReference type="EMBL" id="KHN26404.1"/>
    </source>
</evidence>
<dbReference type="Proteomes" id="UP000053555">
    <property type="component" value="Unassembled WGS sequence"/>
</dbReference>
<evidence type="ECO:0000256" key="1">
    <source>
        <dbReference type="ARBA" id="ARBA00022821"/>
    </source>
</evidence>
<dbReference type="Gene3D" id="3.40.50.300">
    <property type="entry name" value="P-loop containing nucleotide triphosphate hydrolases"/>
    <property type="match status" value="1"/>
</dbReference>
<dbReference type="AlphaFoldDB" id="A0A0B2R2D1"/>
<evidence type="ECO:0000259" key="2">
    <source>
        <dbReference type="Pfam" id="PF00931"/>
    </source>
</evidence>
<keyword evidence="1" id="KW-0611">Plant defense</keyword>
<dbReference type="PANTHER" id="PTHR36766">
    <property type="entry name" value="PLANT BROAD-SPECTRUM MILDEW RESISTANCE PROTEIN RPW8"/>
    <property type="match status" value="1"/>
</dbReference>
<gene>
    <name evidence="3" type="ORF">glysoja_030358</name>
</gene>
<dbReference type="SUPFAM" id="SSF52540">
    <property type="entry name" value="P-loop containing nucleoside triphosphate hydrolases"/>
    <property type="match status" value="1"/>
</dbReference>
<dbReference type="InterPro" id="IPR027417">
    <property type="entry name" value="P-loop_NTPase"/>
</dbReference>
<organism evidence="3">
    <name type="scientific">Glycine soja</name>
    <name type="common">Wild soybean</name>
    <dbReference type="NCBI Taxonomy" id="3848"/>
    <lineage>
        <taxon>Eukaryota</taxon>
        <taxon>Viridiplantae</taxon>
        <taxon>Streptophyta</taxon>
        <taxon>Embryophyta</taxon>
        <taxon>Tracheophyta</taxon>
        <taxon>Spermatophyta</taxon>
        <taxon>Magnoliopsida</taxon>
        <taxon>eudicotyledons</taxon>
        <taxon>Gunneridae</taxon>
        <taxon>Pentapetalae</taxon>
        <taxon>rosids</taxon>
        <taxon>fabids</taxon>
        <taxon>Fabales</taxon>
        <taxon>Fabaceae</taxon>
        <taxon>Papilionoideae</taxon>
        <taxon>50 kb inversion clade</taxon>
        <taxon>NPAAA clade</taxon>
        <taxon>indigoferoid/millettioid clade</taxon>
        <taxon>Phaseoleae</taxon>
        <taxon>Glycine</taxon>
        <taxon>Glycine subgen. Soja</taxon>
    </lineage>
</organism>
<dbReference type="EMBL" id="KN653883">
    <property type="protein sequence ID" value="KHN26404.1"/>
    <property type="molecule type" value="Genomic_DNA"/>
</dbReference>
<name>A0A0B2R2D1_GLYSO</name>
<reference evidence="3" key="1">
    <citation type="submission" date="2014-07" db="EMBL/GenBank/DDBJ databases">
        <title>Identification of a novel salt tolerance gene in wild soybean by whole-genome sequencing.</title>
        <authorList>
            <person name="Lam H.-M."/>
            <person name="Qi X."/>
            <person name="Li M.-W."/>
            <person name="Liu X."/>
            <person name="Xie M."/>
            <person name="Ni M."/>
            <person name="Xu X."/>
        </authorList>
    </citation>
    <scope>NUCLEOTIDE SEQUENCE [LARGE SCALE GENOMIC DNA]</scope>
    <source>
        <tissue evidence="3">Root</tissue>
    </source>
</reference>
<dbReference type="PANTHER" id="PTHR36766:SF63">
    <property type="entry name" value="NB-ARC DOMAIN-CONTAINING PROTEIN"/>
    <property type="match status" value="1"/>
</dbReference>
<dbReference type="InterPro" id="IPR002182">
    <property type="entry name" value="NB-ARC"/>
</dbReference>
<protein>
    <submittedName>
        <fullName evidence="3">Disease resistance protein RPP13</fullName>
    </submittedName>
</protein>
<feature type="domain" description="NB-ARC" evidence="2">
    <location>
        <begin position="3"/>
        <end position="87"/>
    </location>
</feature>